<evidence type="ECO:0000259" key="7">
    <source>
        <dbReference type="Pfam" id="PF00347"/>
    </source>
</evidence>
<dbReference type="HAMAP" id="MF_01365_B">
    <property type="entry name" value="Ribosomal_uL6_B"/>
    <property type="match status" value="1"/>
</dbReference>
<evidence type="ECO:0000313" key="8">
    <source>
        <dbReference type="EMBL" id="SDH32823.1"/>
    </source>
</evidence>
<feature type="domain" description="Large ribosomal subunit protein uL6 alpha-beta" evidence="7">
    <location>
        <begin position="11"/>
        <end position="83"/>
    </location>
</feature>
<evidence type="ECO:0000256" key="3">
    <source>
        <dbReference type="ARBA" id="ARBA00023274"/>
    </source>
</evidence>
<dbReference type="InterPro" id="IPR019906">
    <property type="entry name" value="Ribosomal_uL6_bac-type"/>
</dbReference>
<protein>
    <recommendedName>
        <fullName evidence="4">Large ribosomal subunit protein uL6</fullName>
    </recommendedName>
</protein>
<feature type="domain" description="Large ribosomal subunit protein uL6 alpha-beta" evidence="7">
    <location>
        <begin position="92"/>
        <end position="165"/>
    </location>
</feature>
<dbReference type="PANTHER" id="PTHR11655">
    <property type="entry name" value="60S/50S RIBOSOMAL PROTEIN L6/L9"/>
    <property type="match status" value="1"/>
</dbReference>
<dbReference type="GO" id="GO:0022625">
    <property type="term" value="C:cytosolic large ribosomal subunit"/>
    <property type="evidence" value="ECO:0007669"/>
    <property type="project" value="UniProtKB-UniRule"/>
</dbReference>
<dbReference type="OrthoDB" id="9805007at2"/>
<gene>
    <name evidence="4" type="primary">rplF</name>
    <name evidence="8" type="ORF">SAMN05421742_10642</name>
</gene>
<dbReference type="STRING" id="83401.SAMN05421742_10642"/>
<dbReference type="InterPro" id="IPR036789">
    <property type="entry name" value="Ribosomal_uL6-like_a/b-dom_sf"/>
</dbReference>
<proteinExistence type="inferred from homology"/>
<dbReference type="PIRSF" id="PIRSF002162">
    <property type="entry name" value="Ribosomal_L6"/>
    <property type="match status" value="1"/>
</dbReference>
<dbReference type="GO" id="GO:0019843">
    <property type="term" value="F:rRNA binding"/>
    <property type="evidence" value="ECO:0007669"/>
    <property type="project" value="UniProtKB-UniRule"/>
</dbReference>
<dbReference type="NCBIfam" id="TIGR03654">
    <property type="entry name" value="L6_bact"/>
    <property type="match status" value="1"/>
</dbReference>
<dbReference type="SUPFAM" id="SSF56053">
    <property type="entry name" value="Ribosomal protein L6"/>
    <property type="match status" value="2"/>
</dbReference>
<dbReference type="PANTHER" id="PTHR11655:SF14">
    <property type="entry name" value="LARGE RIBOSOMAL SUBUNIT PROTEIN UL6M"/>
    <property type="match status" value="1"/>
</dbReference>
<reference evidence="9" key="1">
    <citation type="submission" date="2016-10" db="EMBL/GenBank/DDBJ databases">
        <authorList>
            <person name="Varghese N."/>
            <person name="Submissions S."/>
        </authorList>
    </citation>
    <scope>NUCLEOTIDE SEQUENCE [LARGE SCALE GENOMIC DNA]</scope>
    <source>
        <strain evidence="9">930I</strain>
    </source>
</reference>
<evidence type="ECO:0000313" key="9">
    <source>
        <dbReference type="Proteomes" id="UP000217076"/>
    </source>
</evidence>
<dbReference type="GO" id="GO:0002181">
    <property type="term" value="P:cytoplasmic translation"/>
    <property type="evidence" value="ECO:0007669"/>
    <property type="project" value="TreeGrafter"/>
</dbReference>
<dbReference type="PROSITE" id="PS00525">
    <property type="entry name" value="RIBOSOMAL_L6_1"/>
    <property type="match status" value="1"/>
</dbReference>
<keyword evidence="4 6" id="KW-0694">RNA-binding</keyword>
<dbReference type="Pfam" id="PF00347">
    <property type="entry name" value="Ribosomal_L6"/>
    <property type="match status" value="2"/>
</dbReference>
<comment type="subunit">
    <text evidence="4">Part of the 50S ribosomal subunit.</text>
</comment>
<keyword evidence="9" id="KW-1185">Reference proteome</keyword>
<evidence type="ECO:0000256" key="5">
    <source>
        <dbReference type="RuleBase" id="RU003869"/>
    </source>
</evidence>
<keyword evidence="2 4" id="KW-0689">Ribosomal protein</keyword>
<accession>A0A1G8BIG7</accession>
<dbReference type="Proteomes" id="UP000217076">
    <property type="component" value="Unassembled WGS sequence"/>
</dbReference>
<organism evidence="8 9">
    <name type="scientific">Roseospirillum parvum</name>
    <dbReference type="NCBI Taxonomy" id="83401"/>
    <lineage>
        <taxon>Bacteria</taxon>
        <taxon>Pseudomonadati</taxon>
        <taxon>Pseudomonadota</taxon>
        <taxon>Alphaproteobacteria</taxon>
        <taxon>Rhodospirillales</taxon>
        <taxon>Rhodospirillaceae</taxon>
        <taxon>Roseospirillum</taxon>
    </lineage>
</organism>
<dbReference type="InterPro" id="IPR000702">
    <property type="entry name" value="Ribosomal_uL6-like"/>
</dbReference>
<dbReference type="AlphaFoldDB" id="A0A1G8BIG7"/>
<keyword evidence="4 6" id="KW-0699">rRNA-binding</keyword>
<dbReference type="InterPro" id="IPR020040">
    <property type="entry name" value="Ribosomal_uL6_a/b-dom"/>
</dbReference>
<dbReference type="EMBL" id="FNCV01000006">
    <property type="protein sequence ID" value="SDH32823.1"/>
    <property type="molecule type" value="Genomic_DNA"/>
</dbReference>
<evidence type="ECO:0000256" key="4">
    <source>
        <dbReference type="HAMAP-Rule" id="MF_01365"/>
    </source>
</evidence>
<evidence type="ECO:0000256" key="1">
    <source>
        <dbReference type="ARBA" id="ARBA00009356"/>
    </source>
</evidence>
<sequence>MSRVGKYPVKVPDGVNVTLADGLISVKGKLGEMSFALSEDLVETKVEDGAISVAPRKDDKRCRVMWGTTRARIQNMVTGVSAGFTRTLEINGVGYRAQAQGKTLSLALGYSHDINYPIPEDLDIKTPQPNQIHISGRDKQRVGQVASEIRAMRPPEPYKGKGVKYAEETILRKEGKKK</sequence>
<dbReference type="FunFam" id="3.90.930.12:FF:000001">
    <property type="entry name" value="50S ribosomal protein L6"/>
    <property type="match status" value="1"/>
</dbReference>
<dbReference type="Gene3D" id="3.90.930.12">
    <property type="entry name" value="Ribosomal protein L6, alpha-beta domain"/>
    <property type="match status" value="2"/>
</dbReference>
<dbReference type="GO" id="GO:0003735">
    <property type="term" value="F:structural constituent of ribosome"/>
    <property type="evidence" value="ECO:0007669"/>
    <property type="project" value="UniProtKB-UniRule"/>
</dbReference>
<evidence type="ECO:0000256" key="6">
    <source>
        <dbReference type="RuleBase" id="RU003870"/>
    </source>
</evidence>
<comment type="similarity">
    <text evidence="1 4 5">Belongs to the universal ribosomal protein uL6 family.</text>
</comment>
<comment type="function">
    <text evidence="4 6">This protein binds to the 23S rRNA, and is important in its secondary structure. It is located near the subunit interface in the base of the L7/L12 stalk, and near the tRNA binding site of the peptidyltransferase center.</text>
</comment>
<dbReference type="PRINTS" id="PR00059">
    <property type="entry name" value="RIBOSOMALL6"/>
</dbReference>
<keyword evidence="3 4" id="KW-0687">Ribonucleoprotein</keyword>
<dbReference type="RefSeq" id="WP_092619277.1">
    <property type="nucleotide sequence ID" value="NZ_FNCV01000006.1"/>
</dbReference>
<dbReference type="InterPro" id="IPR002358">
    <property type="entry name" value="Ribosomal_uL6_CS"/>
</dbReference>
<evidence type="ECO:0000256" key="2">
    <source>
        <dbReference type="ARBA" id="ARBA00022980"/>
    </source>
</evidence>
<name>A0A1G8BIG7_9PROT</name>